<evidence type="ECO:0000313" key="3">
    <source>
        <dbReference type="Proteomes" id="UP000054270"/>
    </source>
</evidence>
<dbReference type="AlphaFoldDB" id="A0A0D2LCC4"/>
<feature type="compositionally biased region" description="Polar residues" evidence="1">
    <location>
        <begin position="212"/>
        <end position="225"/>
    </location>
</feature>
<sequence>MTSKTLSTSTLSLRFMQNAHRAKQLKEVELDRAEVKDDEKWEVSQAVRDSWGVSAKVQSGPTEVHEASYLPFLFSESAHLVNESGEKDIPIIKKATGRRAFNKTGEVVSATSTHSAISSSTVPAAESSASSSSAGRKIHPRPVTISASGSSGHLRGFDQLTKPKDGKTSKSAREAIFENSGVGTDLRSESRTKLSSASTTFMKPVGVDDPRSVQTTSKPNTTHNSEAIIDGARQKKKPKRARDAATHESNEGSQRPKKAKKTPE</sequence>
<dbReference type="Proteomes" id="UP000054270">
    <property type="component" value="Unassembled WGS sequence"/>
</dbReference>
<feature type="compositionally biased region" description="Basic residues" evidence="1">
    <location>
        <begin position="255"/>
        <end position="264"/>
    </location>
</feature>
<evidence type="ECO:0000256" key="1">
    <source>
        <dbReference type="SAM" id="MobiDB-lite"/>
    </source>
</evidence>
<dbReference type="OrthoDB" id="3251271at2759"/>
<gene>
    <name evidence="2" type="ORF">HYPSUDRAFT_65225</name>
</gene>
<feature type="compositionally biased region" description="Low complexity" evidence="1">
    <location>
        <begin position="111"/>
        <end position="134"/>
    </location>
</feature>
<organism evidence="2 3">
    <name type="scientific">Hypholoma sublateritium (strain FD-334 SS-4)</name>
    <dbReference type="NCBI Taxonomy" id="945553"/>
    <lineage>
        <taxon>Eukaryota</taxon>
        <taxon>Fungi</taxon>
        <taxon>Dikarya</taxon>
        <taxon>Basidiomycota</taxon>
        <taxon>Agaricomycotina</taxon>
        <taxon>Agaricomycetes</taxon>
        <taxon>Agaricomycetidae</taxon>
        <taxon>Agaricales</taxon>
        <taxon>Agaricineae</taxon>
        <taxon>Strophariaceae</taxon>
        <taxon>Hypholoma</taxon>
    </lineage>
</organism>
<reference evidence="3" key="1">
    <citation type="submission" date="2014-04" db="EMBL/GenBank/DDBJ databases">
        <title>Evolutionary Origins and Diversification of the Mycorrhizal Mutualists.</title>
        <authorList>
            <consortium name="DOE Joint Genome Institute"/>
            <consortium name="Mycorrhizal Genomics Consortium"/>
            <person name="Kohler A."/>
            <person name="Kuo A."/>
            <person name="Nagy L.G."/>
            <person name="Floudas D."/>
            <person name="Copeland A."/>
            <person name="Barry K.W."/>
            <person name="Cichocki N."/>
            <person name="Veneault-Fourrey C."/>
            <person name="LaButti K."/>
            <person name="Lindquist E.A."/>
            <person name="Lipzen A."/>
            <person name="Lundell T."/>
            <person name="Morin E."/>
            <person name="Murat C."/>
            <person name="Riley R."/>
            <person name="Ohm R."/>
            <person name="Sun H."/>
            <person name="Tunlid A."/>
            <person name="Henrissat B."/>
            <person name="Grigoriev I.V."/>
            <person name="Hibbett D.S."/>
            <person name="Martin F."/>
        </authorList>
    </citation>
    <scope>NUCLEOTIDE SEQUENCE [LARGE SCALE GENOMIC DNA]</scope>
    <source>
        <strain evidence="3">FD-334 SS-4</strain>
    </source>
</reference>
<feature type="region of interest" description="Disordered" evidence="1">
    <location>
        <begin position="111"/>
        <end position="264"/>
    </location>
</feature>
<feature type="compositionally biased region" description="Basic and acidic residues" evidence="1">
    <location>
        <begin position="241"/>
        <end position="250"/>
    </location>
</feature>
<dbReference type="EMBL" id="KN817534">
    <property type="protein sequence ID" value="KJA24917.1"/>
    <property type="molecule type" value="Genomic_DNA"/>
</dbReference>
<name>A0A0D2LCC4_HYPSF</name>
<accession>A0A0D2LCC4</accession>
<evidence type="ECO:0000313" key="2">
    <source>
        <dbReference type="EMBL" id="KJA24917.1"/>
    </source>
</evidence>
<keyword evidence="3" id="KW-1185">Reference proteome</keyword>
<dbReference type="STRING" id="945553.A0A0D2LCC4"/>
<proteinExistence type="predicted"/>
<feature type="compositionally biased region" description="Basic and acidic residues" evidence="1">
    <location>
        <begin position="161"/>
        <end position="176"/>
    </location>
</feature>
<dbReference type="OMA" id="IKDDAEW"/>
<protein>
    <submittedName>
        <fullName evidence="2">Uncharacterized protein</fullName>
    </submittedName>
</protein>